<accession>A0A8J4E1W4</accession>
<organism evidence="2 3">
    <name type="scientific">Virgisporangium aurantiacum</name>
    <dbReference type="NCBI Taxonomy" id="175570"/>
    <lineage>
        <taxon>Bacteria</taxon>
        <taxon>Bacillati</taxon>
        <taxon>Actinomycetota</taxon>
        <taxon>Actinomycetes</taxon>
        <taxon>Micromonosporales</taxon>
        <taxon>Micromonosporaceae</taxon>
        <taxon>Virgisporangium</taxon>
    </lineage>
</organism>
<name>A0A8J4E1W4_9ACTN</name>
<dbReference type="Proteomes" id="UP000612585">
    <property type="component" value="Unassembled WGS sequence"/>
</dbReference>
<dbReference type="InterPro" id="IPR025349">
    <property type="entry name" value="DUF4253"/>
</dbReference>
<protein>
    <recommendedName>
        <fullName evidence="1">DUF4253 domain-containing protein</fullName>
    </recommendedName>
</protein>
<proteinExistence type="predicted"/>
<dbReference type="EMBL" id="BOPG01000036">
    <property type="protein sequence ID" value="GIJ58419.1"/>
    <property type="molecule type" value="Genomic_DNA"/>
</dbReference>
<evidence type="ECO:0000313" key="3">
    <source>
        <dbReference type="Proteomes" id="UP000612585"/>
    </source>
</evidence>
<keyword evidence="3" id="KW-1185">Reference proteome</keyword>
<feature type="domain" description="DUF4253" evidence="1">
    <location>
        <begin position="183"/>
        <end position="281"/>
    </location>
</feature>
<gene>
    <name evidence="2" type="ORF">Vau01_059350</name>
</gene>
<reference evidence="2" key="1">
    <citation type="submission" date="2021-01" db="EMBL/GenBank/DDBJ databases">
        <title>Whole genome shotgun sequence of Virgisporangium aurantiacum NBRC 16421.</title>
        <authorList>
            <person name="Komaki H."/>
            <person name="Tamura T."/>
        </authorList>
    </citation>
    <scope>NUCLEOTIDE SEQUENCE</scope>
    <source>
        <strain evidence="2">NBRC 16421</strain>
    </source>
</reference>
<dbReference type="Pfam" id="PF14062">
    <property type="entry name" value="DUF4253"/>
    <property type="match status" value="1"/>
</dbReference>
<evidence type="ECO:0000313" key="2">
    <source>
        <dbReference type="EMBL" id="GIJ58419.1"/>
    </source>
</evidence>
<evidence type="ECO:0000259" key="1">
    <source>
        <dbReference type="Pfam" id="PF14062"/>
    </source>
</evidence>
<sequence length="284" mass="31310">MITDPGEVAAVLDGTGLAGLPVTHGLDGTLVVSGIDPAGLLDAWRAAHALVPLTGRWPVLIATDPDDDALLDPDPEPDPIHPPADELADLDRAARTTDPWPFFEKGPPQVYTADRAWFVGSGHGVDLTAELRRHVAFPAPGSVLQRWMFDRVSADPELVAEVRRHTRYAVRTDCWFVPKAVAVLLLPTASPWLAPAWVEYHRAPGHDRELAAALWQWHHRWDAHLVACWDTMLQFVVHRPPGPGEAAFELAGQLLDVATHLELHQWELATVLPEGTAWFLHSRP</sequence>
<dbReference type="RefSeq" id="WP_203999194.1">
    <property type="nucleotide sequence ID" value="NZ_BOPG01000036.1"/>
</dbReference>
<comment type="caution">
    <text evidence="2">The sequence shown here is derived from an EMBL/GenBank/DDBJ whole genome shotgun (WGS) entry which is preliminary data.</text>
</comment>
<dbReference type="AlphaFoldDB" id="A0A8J4E1W4"/>